<proteinExistence type="predicted"/>
<dbReference type="EMBL" id="CP097508">
    <property type="protein sequence ID" value="URE13360.1"/>
    <property type="molecule type" value="Genomic_DNA"/>
</dbReference>
<gene>
    <name evidence="1" type="ORF">MUK42_21915</name>
</gene>
<organism evidence="1 2">
    <name type="scientific">Musa troglodytarum</name>
    <name type="common">fe'i banana</name>
    <dbReference type="NCBI Taxonomy" id="320322"/>
    <lineage>
        <taxon>Eukaryota</taxon>
        <taxon>Viridiplantae</taxon>
        <taxon>Streptophyta</taxon>
        <taxon>Embryophyta</taxon>
        <taxon>Tracheophyta</taxon>
        <taxon>Spermatophyta</taxon>
        <taxon>Magnoliopsida</taxon>
        <taxon>Liliopsida</taxon>
        <taxon>Zingiberales</taxon>
        <taxon>Musaceae</taxon>
        <taxon>Musa</taxon>
    </lineage>
</organism>
<keyword evidence="2" id="KW-1185">Reference proteome</keyword>
<dbReference type="Proteomes" id="UP001055439">
    <property type="component" value="Chromosome 6"/>
</dbReference>
<reference evidence="1" key="1">
    <citation type="submission" date="2022-05" db="EMBL/GenBank/DDBJ databases">
        <title>The Musa troglodytarum L. genome provides insights into the mechanism of non-climacteric behaviour and enrichment of carotenoids.</title>
        <authorList>
            <person name="Wang J."/>
        </authorList>
    </citation>
    <scope>NUCLEOTIDE SEQUENCE</scope>
    <source>
        <tissue evidence="1">Leaf</tissue>
    </source>
</reference>
<protein>
    <submittedName>
        <fullName evidence="1">Uncharacterized protein</fullName>
    </submittedName>
</protein>
<accession>A0A9E7GES7</accession>
<evidence type="ECO:0000313" key="1">
    <source>
        <dbReference type="EMBL" id="URE13360.1"/>
    </source>
</evidence>
<name>A0A9E7GES7_9LILI</name>
<sequence>MDLCNHFPRLCLSPPFVCNLSACELSGGSSVQWNACCLNFVAPKLEIMLCLWT</sequence>
<evidence type="ECO:0000313" key="2">
    <source>
        <dbReference type="Proteomes" id="UP001055439"/>
    </source>
</evidence>
<dbReference type="AlphaFoldDB" id="A0A9E7GES7"/>